<protein>
    <submittedName>
        <fullName evidence="2">Uncharacterized protein</fullName>
    </submittedName>
</protein>
<dbReference type="EMBL" id="LSBJ02000001">
    <property type="protein sequence ID" value="OAQ73251.1"/>
    <property type="molecule type" value="Genomic_DNA"/>
</dbReference>
<proteinExistence type="predicted"/>
<dbReference type="RefSeq" id="XP_018149334.1">
    <property type="nucleotide sequence ID" value="XM_018280916.1"/>
</dbReference>
<organism evidence="2 3">
    <name type="scientific">Pochonia chlamydosporia 170</name>
    <dbReference type="NCBI Taxonomy" id="1380566"/>
    <lineage>
        <taxon>Eukaryota</taxon>
        <taxon>Fungi</taxon>
        <taxon>Dikarya</taxon>
        <taxon>Ascomycota</taxon>
        <taxon>Pezizomycotina</taxon>
        <taxon>Sordariomycetes</taxon>
        <taxon>Hypocreomycetidae</taxon>
        <taxon>Hypocreales</taxon>
        <taxon>Clavicipitaceae</taxon>
        <taxon>Pochonia</taxon>
    </lineage>
</organism>
<dbReference type="Proteomes" id="UP000078397">
    <property type="component" value="Unassembled WGS sequence"/>
</dbReference>
<evidence type="ECO:0000313" key="3">
    <source>
        <dbReference type="Proteomes" id="UP000078397"/>
    </source>
</evidence>
<sequence length="248" mass="26770">MRLITLSPLLPAAVAVQMVHLGWEAANVPASGLQDVTFPMAMPKAPHESAYYFEQAISFKNIPKKYPFSVIYTGLQPRPDKNGKSIVHATFSSFFPDTTTTDKACHLGADGGPGVSCAIDVESSYNDTYHLQIKVNGQTYSGTLINSNTNQTWGMGSFDLPAGVSGMKGGKWVGFVEYYNTGLQDCTKYPFTAATFGTPFTSMVGVNMKLTAPYKDKVCGNDMPWSVNQLDAGTYEITVGELNGKQGS</sequence>
<gene>
    <name evidence="2" type="ORF">VFPPC_01008</name>
</gene>
<keyword evidence="3" id="KW-1185">Reference proteome</keyword>
<evidence type="ECO:0000313" key="2">
    <source>
        <dbReference type="EMBL" id="OAQ73251.1"/>
    </source>
</evidence>
<comment type="caution">
    <text evidence="2">The sequence shown here is derived from an EMBL/GenBank/DDBJ whole genome shotgun (WGS) entry which is preliminary data.</text>
</comment>
<name>A0A179G742_METCM</name>
<feature type="chain" id="PRO_5013221197" evidence="1">
    <location>
        <begin position="16"/>
        <end position="248"/>
    </location>
</feature>
<dbReference type="GeneID" id="28844910"/>
<keyword evidence="1" id="KW-0732">Signal</keyword>
<dbReference type="KEGG" id="pchm:VFPPC_01008"/>
<feature type="signal peptide" evidence="1">
    <location>
        <begin position="1"/>
        <end position="15"/>
    </location>
</feature>
<dbReference type="AlphaFoldDB" id="A0A179G742"/>
<reference evidence="2 3" key="1">
    <citation type="journal article" date="2016" name="PLoS Pathog.">
        <title>Biosynthesis of antibiotic leucinostatins in bio-control fungus Purpureocillium lilacinum and their inhibition on phytophthora revealed by genome mining.</title>
        <authorList>
            <person name="Wang G."/>
            <person name="Liu Z."/>
            <person name="Lin R."/>
            <person name="Li E."/>
            <person name="Mao Z."/>
            <person name="Ling J."/>
            <person name="Yang Y."/>
            <person name="Yin W.B."/>
            <person name="Xie B."/>
        </authorList>
    </citation>
    <scope>NUCLEOTIDE SEQUENCE [LARGE SCALE GENOMIC DNA]</scope>
    <source>
        <strain evidence="2">170</strain>
    </source>
</reference>
<evidence type="ECO:0000256" key="1">
    <source>
        <dbReference type="SAM" id="SignalP"/>
    </source>
</evidence>
<dbReference type="STRING" id="1380566.A0A179G742"/>
<dbReference type="OrthoDB" id="5576763at2759"/>
<accession>A0A179G742</accession>